<feature type="compositionally biased region" description="Basic residues" evidence="1">
    <location>
        <begin position="276"/>
        <end position="288"/>
    </location>
</feature>
<dbReference type="AlphaFoldDB" id="A0A9P8MHC1"/>
<keyword evidence="3" id="KW-1185">Reference proteome</keyword>
<feature type="compositionally biased region" description="Basic and acidic residues" evidence="1">
    <location>
        <begin position="420"/>
        <end position="436"/>
    </location>
</feature>
<feature type="compositionally biased region" description="Low complexity" evidence="1">
    <location>
        <begin position="1"/>
        <end position="11"/>
    </location>
</feature>
<comment type="caution">
    <text evidence="2">The sequence shown here is derived from an EMBL/GenBank/DDBJ whole genome shotgun (WGS) entry which is preliminary data.</text>
</comment>
<dbReference type="Proteomes" id="UP000764110">
    <property type="component" value="Unassembled WGS sequence"/>
</dbReference>
<feature type="region of interest" description="Disordered" evidence="1">
    <location>
        <begin position="582"/>
        <end position="629"/>
    </location>
</feature>
<proteinExistence type="predicted"/>
<feature type="compositionally biased region" description="Polar residues" evidence="1">
    <location>
        <begin position="252"/>
        <end position="266"/>
    </location>
</feature>
<sequence>MSSTASSASPPGAQHPHSRPPPLPPSSTGPSTRRTSDTRRDPFPFSMTRPFRPNPTSTSVAPSTAEGRAIPVDDTTAEHRTSALRELNSHYPSRHRYAKSTGAQSSTYSEPVIVRSYYSPAPSRHDSSSRRRPGRGGAGSEVGGPVAGVTRALPFSGRVSSAGKGMLSTMARVYNGKMPTVEAQQDTRLPPVEAFSFKSFMANMPTHAGTADINSDLDRIAEICARSRYSLSNQYEVHYAPHGSGVSFLASAQNQEPQGPTLQAVSSDDERDMRNTTRRRRQAARRNSRAMGTLETIMSSSRSSDEEGSKKRSASDLANEVRGRTARKGSGQSSPTPTTSSRSERDPSNSQDGEQQPRTPARRRSTSLALIDSSRLNGTPEATPRTSATALVSEPALPRASNNQLETRTAAEGESQPRTLENKPSPRPDRVEEHMARGSISSVQDGARRNGILSTLAGWLPWVSHPSKPRGRAEGSLRHLLNNTEAKGKKAEPALLLGGQDLEVDGWRDTYLTHDSIAATAVILTTLAKRSQQRLAPDHLPIQHAASVHDGIDSRGSANAVHVLLRLRRPAHRPLRRLPELPGARAGRGLDGAAVDVRPGHGLPVPPGGRAGARRGRHERPGAAGVGGPGRLEGAAVLAAAERRRRAERRVLCAGEAGEAGAAAVVGRRQGRRRAVLVHHGGAAGVCLGRGINSDMVLNLTPRFEKQKYIVEEDEDVERMPHPATSRTRQIG</sequence>
<name>A0A9P8MHC1_9HYPO</name>
<evidence type="ECO:0000313" key="3">
    <source>
        <dbReference type="Proteomes" id="UP000764110"/>
    </source>
</evidence>
<evidence type="ECO:0000256" key="1">
    <source>
        <dbReference type="SAM" id="MobiDB-lite"/>
    </source>
</evidence>
<dbReference type="EMBL" id="JACEFI010000002">
    <property type="protein sequence ID" value="KAH0600216.1"/>
    <property type="molecule type" value="Genomic_DNA"/>
</dbReference>
<reference evidence="2 3" key="1">
    <citation type="submission" date="2020-07" db="EMBL/GenBank/DDBJ databases">
        <title>Metarhizium humberi genome.</title>
        <authorList>
            <person name="Lysoe E."/>
        </authorList>
    </citation>
    <scope>NUCLEOTIDE SEQUENCE [LARGE SCALE GENOMIC DNA]</scope>
    <source>
        <strain evidence="2 3">ESALQ1638</strain>
    </source>
</reference>
<feature type="compositionally biased region" description="Polar residues" evidence="1">
    <location>
        <begin position="349"/>
        <end position="358"/>
    </location>
</feature>
<protein>
    <submittedName>
        <fullName evidence="2">Uncharacterized protein</fullName>
    </submittedName>
</protein>
<feature type="compositionally biased region" description="Gly residues" evidence="1">
    <location>
        <begin position="135"/>
        <end position="146"/>
    </location>
</feature>
<accession>A0A9P8MHC1</accession>
<gene>
    <name evidence="2" type="ORF">MHUMG1_01212</name>
</gene>
<feature type="region of interest" description="Disordered" evidence="1">
    <location>
        <begin position="1"/>
        <end position="148"/>
    </location>
</feature>
<organism evidence="2 3">
    <name type="scientific">Metarhizium humberi</name>
    <dbReference type="NCBI Taxonomy" id="2596975"/>
    <lineage>
        <taxon>Eukaryota</taxon>
        <taxon>Fungi</taxon>
        <taxon>Dikarya</taxon>
        <taxon>Ascomycota</taxon>
        <taxon>Pezizomycotina</taxon>
        <taxon>Sordariomycetes</taxon>
        <taxon>Hypocreomycetidae</taxon>
        <taxon>Hypocreales</taxon>
        <taxon>Clavicipitaceae</taxon>
        <taxon>Metarhizium</taxon>
    </lineage>
</organism>
<feature type="compositionally biased region" description="Low complexity" evidence="1">
    <location>
        <begin position="582"/>
        <end position="597"/>
    </location>
</feature>
<feature type="region of interest" description="Disordered" evidence="1">
    <location>
        <begin position="252"/>
        <end position="445"/>
    </location>
</feature>
<feature type="compositionally biased region" description="Basic and acidic residues" evidence="1">
    <location>
        <begin position="303"/>
        <end position="323"/>
    </location>
</feature>
<evidence type="ECO:0000313" key="2">
    <source>
        <dbReference type="EMBL" id="KAH0600216.1"/>
    </source>
</evidence>